<feature type="domain" description="N-acetyltransferase" evidence="1">
    <location>
        <begin position="7"/>
        <end position="144"/>
    </location>
</feature>
<dbReference type="RefSeq" id="WP_106565327.1">
    <property type="nucleotide sequence ID" value="NZ_JAUVYL010000124.1"/>
</dbReference>
<accession>A0A2P8ECJ8</accession>
<keyword evidence="2" id="KW-0012">Acyltransferase</keyword>
<dbReference type="Gene3D" id="3.40.630.30">
    <property type="match status" value="1"/>
</dbReference>
<dbReference type="InterPro" id="IPR000182">
    <property type="entry name" value="GNAT_dom"/>
</dbReference>
<proteinExistence type="predicted"/>
<sequence length="149" mass="17011">MEDYEDLIIVQLSDAQMALAIELMEMVFSLEQNIPSSYLPVKFLPQKSWGAFHKQKLIALATAWWEGNIWHWGRYAVAPDWRGKGIGKKLAEQSIKELLDDGVNEIHIDARDITVSLLSKLGAKIIGETFDFYGNVTPMRLTNQDFVNR</sequence>
<comment type="caution">
    <text evidence="2">The sequence shown here is derived from an EMBL/GenBank/DDBJ whole genome shotgun (WGS) entry which is preliminary data.</text>
</comment>
<keyword evidence="2" id="KW-0808">Transferase</keyword>
<keyword evidence="3" id="KW-1185">Reference proteome</keyword>
<dbReference type="SUPFAM" id="SSF55729">
    <property type="entry name" value="Acyl-CoA N-acyltransferases (Nat)"/>
    <property type="match status" value="1"/>
</dbReference>
<organism evidence="2 3">
    <name type="scientific">Cecembia rubra</name>
    <dbReference type="NCBI Taxonomy" id="1485585"/>
    <lineage>
        <taxon>Bacteria</taxon>
        <taxon>Pseudomonadati</taxon>
        <taxon>Bacteroidota</taxon>
        <taxon>Cytophagia</taxon>
        <taxon>Cytophagales</taxon>
        <taxon>Cyclobacteriaceae</taxon>
        <taxon>Cecembia</taxon>
    </lineage>
</organism>
<evidence type="ECO:0000313" key="3">
    <source>
        <dbReference type="Proteomes" id="UP000240708"/>
    </source>
</evidence>
<dbReference type="GO" id="GO:0016747">
    <property type="term" value="F:acyltransferase activity, transferring groups other than amino-acyl groups"/>
    <property type="evidence" value="ECO:0007669"/>
    <property type="project" value="InterPro"/>
</dbReference>
<dbReference type="InterPro" id="IPR016181">
    <property type="entry name" value="Acyl_CoA_acyltransferase"/>
</dbReference>
<dbReference type="AlphaFoldDB" id="A0A2P8ECJ8"/>
<dbReference type="EMBL" id="PYGF01000001">
    <property type="protein sequence ID" value="PSL07209.1"/>
    <property type="molecule type" value="Genomic_DNA"/>
</dbReference>
<protein>
    <submittedName>
        <fullName evidence="2">Putative GNAT family N-acyltransferase</fullName>
    </submittedName>
</protein>
<dbReference type="PROSITE" id="PS51186">
    <property type="entry name" value="GNAT"/>
    <property type="match status" value="1"/>
</dbReference>
<dbReference type="Pfam" id="PF00583">
    <property type="entry name" value="Acetyltransf_1"/>
    <property type="match status" value="1"/>
</dbReference>
<gene>
    <name evidence="2" type="ORF">CLV48_101139</name>
</gene>
<dbReference type="Proteomes" id="UP000240708">
    <property type="component" value="Unassembled WGS sequence"/>
</dbReference>
<evidence type="ECO:0000259" key="1">
    <source>
        <dbReference type="PROSITE" id="PS51186"/>
    </source>
</evidence>
<reference evidence="2 3" key="1">
    <citation type="submission" date="2018-03" db="EMBL/GenBank/DDBJ databases">
        <title>Genomic Encyclopedia of Archaeal and Bacterial Type Strains, Phase II (KMG-II): from individual species to whole genera.</title>
        <authorList>
            <person name="Goeker M."/>
        </authorList>
    </citation>
    <scope>NUCLEOTIDE SEQUENCE [LARGE SCALE GENOMIC DNA]</scope>
    <source>
        <strain evidence="2 3">DSM 28057</strain>
    </source>
</reference>
<dbReference type="CDD" id="cd04301">
    <property type="entry name" value="NAT_SF"/>
    <property type="match status" value="1"/>
</dbReference>
<evidence type="ECO:0000313" key="2">
    <source>
        <dbReference type="EMBL" id="PSL07209.1"/>
    </source>
</evidence>
<name>A0A2P8ECJ8_9BACT</name>
<dbReference type="OrthoDB" id="1178186at2"/>